<accession>A0NY96</accession>
<proteinExistence type="predicted"/>
<sequence>MLGRREIRDEQTRHGMTTNAAQSATVDKPTDPVTSTEPPVKKAGEPPALSLAGIQFFIADISKKTILWHEIGSQSFNSEVRDLQEAPSNEALRHLSPEDRKTILRLVQGAIREGQAGPFDVGGGPDHRIPGIPIVAYRYELPDGKILAICFPSIGESDSNPGRVILGLAPILQHFVASSTRVVLLVDNFGYVRFASDGFLKRFQIEDARLILGRNIAHIQNRVGRTIVSLTIAALTRRASATGRGKFLLASNDSVELKYDAMYFRVGGTVGGVLFSAGHAGGDVDFARVFEACSAPILVVNINTKIIIAANNAAMKTYHLTTDVLDSRPITEMLLHPSNYASLLTSAKDASDVPLSVPVTVLNGQTKKKRFKCTIIDEDKDEPKLILETRS</sequence>
<dbReference type="Proteomes" id="UP000004848">
    <property type="component" value="Unassembled WGS sequence"/>
</dbReference>
<dbReference type="EMBL" id="AAUW01000016">
    <property type="protein sequence ID" value="EAV42092.1"/>
    <property type="molecule type" value="Genomic_DNA"/>
</dbReference>
<dbReference type="AlphaFoldDB" id="A0NY96"/>
<comment type="caution">
    <text evidence="2">The sequence shown here is derived from an EMBL/GenBank/DDBJ whole genome shotgun (WGS) entry which is preliminary data.</text>
</comment>
<evidence type="ECO:0000256" key="1">
    <source>
        <dbReference type="SAM" id="MobiDB-lite"/>
    </source>
</evidence>
<feature type="compositionally biased region" description="Basic and acidic residues" evidence="1">
    <location>
        <begin position="1"/>
        <end position="13"/>
    </location>
</feature>
<evidence type="ECO:0000313" key="3">
    <source>
        <dbReference type="Proteomes" id="UP000004848"/>
    </source>
</evidence>
<feature type="region of interest" description="Disordered" evidence="1">
    <location>
        <begin position="1"/>
        <end position="45"/>
    </location>
</feature>
<name>A0NY96_ROSAI</name>
<gene>
    <name evidence="2" type="ORF">SIAM614_20425</name>
</gene>
<dbReference type="eggNOG" id="ENOG502Z8D7">
    <property type="taxonomic scope" value="Bacteria"/>
</dbReference>
<feature type="compositionally biased region" description="Polar residues" evidence="1">
    <location>
        <begin position="14"/>
        <end position="25"/>
    </location>
</feature>
<evidence type="ECO:0008006" key="4">
    <source>
        <dbReference type="Google" id="ProtNLM"/>
    </source>
</evidence>
<protein>
    <recommendedName>
        <fullName evidence="4">PAS domain-containing protein</fullName>
    </recommendedName>
</protein>
<organism evidence="2 3">
    <name type="scientific">Roseibium aggregatum (strain ATCC 25650 / DSM 13394 / JCM 20685 / NBRC 16684 / NCIMB 2208 / IAM 12614 / B1)</name>
    <name type="common">Stappia aggregata</name>
    <dbReference type="NCBI Taxonomy" id="384765"/>
    <lineage>
        <taxon>Bacteria</taxon>
        <taxon>Pseudomonadati</taxon>
        <taxon>Pseudomonadota</taxon>
        <taxon>Alphaproteobacteria</taxon>
        <taxon>Hyphomicrobiales</taxon>
        <taxon>Stappiaceae</taxon>
        <taxon>Roseibium</taxon>
    </lineage>
</organism>
<evidence type="ECO:0000313" key="2">
    <source>
        <dbReference type="EMBL" id="EAV42092.1"/>
    </source>
</evidence>
<reference evidence="2 3" key="1">
    <citation type="submission" date="2006-05" db="EMBL/GenBank/DDBJ databases">
        <authorList>
            <person name="King G."/>
            <person name="Ferriera S."/>
            <person name="Johnson J."/>
            <person name="Kravitz S."/>
            <person name="Beeson K."/>
            <person name="Sutton G."/>
            <person name="Rogers Y.-H."/>
            <person name="Friedman R."/>
            <person name="Frazier M."/>
            <person name="Venter J.C."/>
        </authorList>
    </citation>
    <scope>NUCLEOTIDE SEQUENCE [LARGE SCALE GENOMIC DNA]</scope>
    <source>
        <strain evidence="3">ATCC 25650 / DSM 13394 / JCM 20685 / NBRC 16684 / NCIMB 2208 / IAM 12614 / B1</strain>
    </source>
</reference>